<evidence type="ECO:0000259" key="3">
    <source>
        <dbReference type="Pfam" id="PF00266"/>
    </source>
</evidence>
<keyword evidence="5" id="KW-1185">Reference proteome</keyword>
<feature type="region of interest" description="Disordered" evidence="2">
    <location>
        <begin position="101"/>
        <end position="128"/>
    </location>
</feature>
<dbReference type="OrthoDB" id="5978656at2759"/>
<feature type="domain" description="Aminotransferase class V" evidence="3">
    <location>
        <begin position="292"/>
        <end position="510"/>
    </location>
</feature>
<dbReference type="PANTHER" id="PTHR43092">
    <property type="entry name" value="L-CYSTEINE DESULFHYDRASE"/>
    <property type="match status" value="1"/>
</dbReference>
<dbReference type="AlphaFoldDB" id="A0A0S4II04"/>
<dbReference type="InterPro" id="IPR015424">
    <property type="entry name" value="PyrdxlP-dep_Trfase"/>
</dbReference>
<dbReference type="Gene3D" id="3.90.1150.10">
    <property type="entry name" value="Aspartate Aminotransferase, domain 1"/>
    <property type="match status" value="1"/>
</dbReference>
<dbReference type="InterPro" id="IPR015421">
    <property type="entry name" value="PyrdxlP-dep_Trfase_major"/>
</dbReference>
<dbReference type="SUPFAM" id="SSF53383">
    <property type="entry name" value="PLP-dependent transferases"/>
    <property type="match status" value="1"/>
</dbReference>
<keyword evidence="4" id="KW-0032">Aminotransferase</keyword>
<gene>
    <name evidence="4" type="ORF">BSAL_03430</name>
</gene>
<keyword evidence="1" id="KW-0663">Pyridoxal phosphate</keyword>
<dbReference type="VEuPathDB" id="TriTrypDB:BSAL_03430"/>
<feature type="compositionally biased region" description="Polar residues" evidence="2">
    <location>
        <begin position="119"/>
        <end position="128"/>
    </location>
</feature>
<feature type="region of interest" description="Disordered" evidence="2">
    <location>
        <begin position="511"/>
        <end position="530"/>
    </location>
</feature>
<feature type="region of interest" description="Disordered" evidence="2">
    <location>
        <begin position="25"/>
        <end position="52"/>
    </location>
</feature>
<evidence type="ECO:0000256" key="1">
    <source>
        <dbReference type="ARBA" id="ARBA00022898"/>
    </source>
</evidence>
<sequence length="826" mass="90435">MHLVRVGLAKEEARQLLEIAESVNDQHRKGNDAVSVAPQTVPETEANTTTPKSALPTLMQRLQLQQQKPPQQQTNQARIQQLAAEDRLLRRDVFLTAAVASAKTDSTDKSGRARATSRKGPTQFTTTAAPGSRLSRMLDWRELFRYRTPSDVELGVGKNVVMGAFGGLKEDVGVPTASSRENDIAKRTIAKDDSLILVRAGGKDEPHRTSTSTTPTDPPSLYAASSGHSVEYIWFGEAVKTTLYSLSLAGTFANAGSYGATPRGVVRAVEMLEVMEQQHPARFDIEARWNLLDEVTERLARFLRCDPGDLLLLPNCNTATSTALKSLPWEPRDRILILSCEYDATIAAVEWLVAQYGVVIEMLEVTFPVSDDKIISDLRGRLLALHIGGRLPRLANFCHVTSKSAWIFPIKRMVAVCHEFGVPVLVDGAHAPGHVATLDLNDIGADLYCGTCHKWMYSCQGVAFIVVRPEWHALMDPLVPTGYTTQYLTQQQAAHQPQHQQSIEAHNPLVQGASSSDDAWEGRGSAKLGPKSALNSASLAFRFRMSIAPTQIPTFIALWTAMDFAEYICGGWDRIFSYQQRLAEEAAVYLHKEWELVKDGIYDPCIQWCQMGATGQLVVSRDDLGSDKGTEATLRQRRQRAQSMKSAATDGTGDDVTSLMLNAQNHHVGQISEGVGNCMPLIPIPNSRNATDKDAKTLMGYLLTRFNITCFIAVAPVIAYTDDAATRFANARALSQDTRSDVDATDLGVAAAHLREFDWARGPVKMLVLRFTAQVHASHQDTRTIGAAVRAVQMSSSLAAEKLLRRDMANSSLQGSGEAPVTAAMN</sequence>
<protein>
    <submittedName>
        <fullName evidence="4">Aminotransferase, putative</fullName>
    </submittedName>
</protein>
<dbReference type="InterPro" id="IPR000192">
    <property type="entry name" value="Aminotrans_V_dom"/>
</dbReference>
<dbReference type="Gene3D" id="3.40.640.10">
    <property type="entry name" value="Type I PLP-dependent aspartate aminotransferase-like (Major domain)"/>
    <property type="match status" value="1"/>
</dbReference>
<evidence type="ECO:0000313" key="4">
    <source>
        <dbReference type="EMBL" id="CUE70284.1"/>
    </source>
</evidence>
<keyword evidence="4" id="KW-0808">Transferase</keyword>
<feature type="compositionally biased region" description="Polar residues" evidence="2">
    <location>
        <begin position="37"/>
        <end position="52"/>
    </location>
</feature>
<dbReference type="Pfam" id="PF00266">
    <property type="entry name" value="Aminotran_5"/>
    <property type="match status" value="1"/>
</dbReference>
<dbReference type="GO" id="GO:0008483">
    <property type="term" value="F:transaminase activity"/>
    <property type="evidence" value="ECO:0007669"/>
    <property type="project" value="UniProtKB-KW"/>
</dbReference>
<dbReference type="InterPro" id="IPR015422">
    <property type="entry name" value="PyrdxlP-dep_Trfase_small"/>
</dbReference>
<feature type="region of interest" description="Disordered" evidence="2">
    <location>
        <begin position="201"/>
        <end position="221"/>
    </location>
</feature>
<evidence type="ECO:0000313" key="5">
    <source>
        <dbReference type="Proteomes" id="UP000051952"/>
    </source>
</evidence>
<evidence type="ECO:0000256" key="2">
    <source>
        <dbReference type="SAM" id="MobiDB-lite"/>
    </source>
</evidence>
<reference evidence="5" key="1">
    <citation type="submission" date="2015-09" db="EMBL/GenBank/DDBJ databases">
        <authorList>
            <consortium name="Pathogen Informatics"/>
        </authorList>
    </citation>
    <scope>NUCLEOTIDE SEQUENCE [LARGE SCALE GENOMIC DNA]</scope>
    <source>
        <strain evidence="5">Lake Konstanz</strain>
    </source>
</reference>
<dbReference type="PANTHER" id="PTHR43092:SF2">
    <property type="entry name" value="HERCYNYLCYSTEINE SULFOXIDE LYASE"/>
    <property type="match status" value="1"/>
</dbReference>
<dbReference type="Proteomes" id="UP000051952">
    <property type="component" value="Unassembled WGS sequence"/>
</dbReference>
<name>A0A0S4II04_BODSA</name>
<proteinExistence type="predicted"/>
<dbReference type="EMBL" id="CYKH01000081">
    <property type="protein sequence ID" value="CUE70284.1"/>
    <property type="molecule type" value="Genomic_DNA"/>
</dbReference>
<organism evidence="4 5">
    <name type="scientific">Bodo saltans</name>
    <name type="common">Flagellated protozoan</name>
    <dbReference type="NCBI Taxonomy" id="75058"/>
    <lineage>
        <taxon>Eukaryota</taxon>
        <taxon>Discoba</taxon>
        <taxon>Euglenozoa</taxon>
        <taxon>Kinetoplastea</taxon>
        <taxon>Metakinetoplastina</taxon>
        <taxon>Eubodonida</taxon>
        <taxon>Bodonidae</taxon>
        <taxon>Bodo</taxon>
    </lineage>
</organism>
<accession>A0A0S4II04</accession>